<evidence type="ECO:0000313" key="3">
    <source>
        <dbReference type="Proteomes" id="UP000515153"/>
    </source>
</evidence>
<sequence>MGAKAGIALKTLQWFNRGVQFLCSGLILGIFSYFLATFASHRLESPTWVRAVEGISGIAALYSGLALVLLCCLAGRKFVAFLAIVLDVAFVAAFIYVAVQNRAGTASCNSGVENTPFGSTTNSNARISDNGGPTFFTVCKLQSACLAVSIVAIFFFIFSAATEVFLARHRHKENRFGPSPANDYTSGYGKKKGFLGFLKRSGTTKTMKNEEDPNALPAHATPADMREPVDPPRAADPRVSYATETTAVGDQPGMAHHAHGGDMGGYRNKYGDDDALPMNPHRPMHNPYDNRTYGSSPYVNSTHTASGGLHPGNNFSRPKTAENGGRGQMPRNYQYSDGVYDA</sequence>
<reference evidence="4" key="3">
    <citation type="submission" date="2025-08" db="UniProtKB">
        <authorList>
            <consortium name="RefSeq"/>
        </authorList>
    </citation>
    <scope>IDENTIFICATION</scope>
    <source>
        <strain evidence="4">NI907</strain>
    </source>
</reference>
<keyword evidence="2" id="KW-0812">Transmembrane</keyword>
<feature type="transmembrane region" description="Helical" evidence="2">
    <location>
        <begin position="78"/>
        <end position="99"/>
    </location>
</feature>
<reference evidence="3 4" key="1">
    <citation type="journal article" date="2019" name="Mol. Biol. Evol.">
        <title>Blast fungal genomes show frequent chromosomal changes, gene gains and losses, and effector gene turnover.</title>
        <authorList>
            <person name="Gomez Luciano L.B."/>
            <person name="Jason Tsai I."/>
            <person name="Chuma I."/>
            <person name="Tosa Y."/>
            <person name="Chen Y.H."/>
            <person name="Li J.Y."/>
            <person name="Li M.Y."/>
            <person name="Jade Lu M.Y."/>
            <person name="Nakayashiki H."/>
            <person name="Li W.H."/>
        </authorList>
    </citation>
    <scope>NUCLEOTIDE SEQUENCE [LARGE SCALE GENOMIC DNA]</scope>
    <source>
        <strain evidence="3 4">NI907</strain>
    </source>
</reference>
<dbReference type="GeneID" id="41963493"/>
<evidence type="ECO:0000256" key="1">
    <source>
        <dbReference type="SAM" id="MobiDB-lite"/>
    </source>
</evidence>
<proteinExistence type="predicted"/>
<feature type="transmembrane region" description="Helical" evidence="2">
    <location>
        <begin position="21"/>
        <end position="39"/>
    </location>
</feature>
<reference evidence="4" key="2">
    <citation type="submission" date="2019-10" db="EMBL/GenBank/DDBJ databases">
        <authorList>
            <consortium name="NCBI Genome Project"/>
        </authorList>
    </citation>
    <scope>NUCLEOTIDE SEQUENCE</scope>
    <source>
        <strain evidence="4">NI907</strain>
    </source>
</reference>
<evidence type="ECO:0000256" key="2">
    <source>
        <dbReference type="SAM" id="Phobius"/>
    </source>
</evidence>
<evidence type="ECO:0000313" key="4">
    <source>
        <dbReference type="RefSeq" id="XP_030979279.1"/>
    </source>
</evidence>
<evidence type="ECO:0008006" key="5">
    <source>
        <dbReference type="Google" id="ProtNLM"/>
    </source>
</evidence>
<protein>
    <recommendedName>
        <fullName evidence="5">MARVEL domain-containing protein</fullName>
    </recommendedName>
</protein>
<gene>
    <name evidence="4" type="ORF">PgNI_08589</name>
</gene>
<dbReference type="OrthoDB" id="5342507at2759"/>
<keyword evidence="3" id="KW-1185">Reference proteome</keyword>
<dbReference type="KEGG" id="pgri:PgNI_08589"/>
<organism evidence="3 4">
    <name type="scientific">Pyricularia grisea</name>
    <name type="common">Crabgrass-specific blast fungus</name>
    <name type="synonym">Magnaporthe grisea</name>
    <dbReference type="NCBI Taxonomy" id="148305"/>
    <lineage>
        <taxon>Eukaryota</taxon>
        <taxon>Fungi</taxon>
        <taxon>Dikarya</taxon>
        <taxon>Ascomycota</taxon>
        <taxon>Pezizomycotina</taxon>
        <taxon>Sordariomycetes</taxon>
        <taxon>Sordariomycetidae</taxon>
        <taxon>Magnaporthales</taxon>
        <taxon>Pyriculariaceae</taxon>
        <taxon>Pyricularia</taxon>
    </lineage>
</organism>
<accession>A0A6P8AWN2</accession>
<feature type="compositionally biased region" description="Basic and acidic residues" evidence="1">
    <location>
        <begin position="224"/>
        <end position="236"/>
    </location>
</feature>
<keyword evidence="2" id="KW-0472">Membrane</keyword>
<name>A0A6P8AWN2_PYRGI</name>
<dbReference type="AlphaFoldDB" id="A0A6P8AWN2"/>
<keyword evidence="2" id="KW-1133">Transmembrane helix</keyword>
<feature type="transmembrane region" description="Helical" evidence="2">
    <location>
        <begin position="141"/>
        <end position="166"/>
    </location>
</feature>
<dbReference type="RefSeq" id="XP_030979279.1">
    <property type="nucleotide sequence ID" value="XM_031128585.1"/>
</dbReference>
<dbReference type="Proteomes" id="UP000515153">
    <property type="component" value="Chromosome V"/>
</dbReference>
<feature type="region of interest" description="Disordered" evidence="1">
    <location>
        <begin position="205"/>
        <end position="342"/>
    </location>
</feature>
<feature type="transmembrane region" description="Helical" evidence="2">
    <location>
        <begin position="51"/>
        <end position="71"/>
    </location>
</feature>
<feature type="compositionally biased region" description="Polar residues" evidence="1">
    <location>
        <begin position="292"/>
        <end position="305"/>
    </location>
</feature>